<evidence type="ECO:0000256" key="10">
    <source>
        <dbReference type="ARBA" id="ARBA00061614"/>
    </source>
</evidence>
<dbReference type="SUPFAM" id="SSF116726">
    <property type="entry name" value="TrkA C-terminal domain-like"/>
    <property type="match status" value="2"/>
</dbReference>
<dbReference type="PANTHER" id="PTHR43652:SF2">
    <property type="entry name" value="BASIC AMINO ACID ANTIPORTER YFCC-RELATED"/>
    <property type="match status" value="1"/>
</dbReference>
<feature type="transmembrane region" description="Helical" evidence="11">
    <location>
        <begin position="447"/>
        <end position="467"/>
    </location>
</feature>
<dbReference type="InParanoid" id="C1DZY5"/>
<accession>C1DZY5</accession>
<keyword evidence="3" id="KW-1003">Cell membrane</keyword>
<feature type="transmembrane region" description="Helical" evidence="11">
    <location>
        <begin position="589"/>
        <end position="607"/>
    </location>
</feature>
<dbReference type="GeneID" id="8241140"/>
<comment type="similarity">
    <text evidence="10">Belongs to the divalent anion:Na+ symporter (DASS) superfamily. Na+/sulfate symporter (TC 2.A.47.4) family.</text>
</comment>
<gene>
    <name evidence="13" type="ORF">MICPUN_79244</name>
</gene>
<evidence type="ECO:0000256" key="11">
    <source>
        <dbReference type="SAM" id="Phobius"/>
    </source>
</evidence>
<dbReference type="KEGG" id="mis:MICPUN_79244"/>
<protein>
    <submittedName>
        <fullName evidence="13">Divalent Anion:Na+ symporter family</fullName>
    </submittedName>
</protein>
<keyword evidence="4 11" id="KW-0812">Transmembrane</keyword>
<dbReference type="PROSITE" id="PS51202">
    <property type="entry name" value="RCK_C"/>
    <property type="match status" value="1"/>
</dbReference>
<dbReference type="Pfam" id="PF03600">
    <property type="entry name" value="CitMHS"/>
    <property type="match status" value="1"/>
</dbReference>
<feature type="transmembrane region" description="Helical" evidence="11">
    <location>
        <begin position="530"/>
        <end position="548"/>
    </location>
</feature>
<keyword evidence="14" id="KW-1185">Reference proteome</keyword>
<dbReference type="InterPro" id="IPR006037">
    <property type="entry name" value="RCK_C"/>
</dbReference>
<evidence type="ECO:0000256" key="8">
    <source>
        <dbReference type="ARBA" id="ARBA00023032"/>
    </source>
</evidence>
<feature type="domain" description="RCK C-terminal" evidence="12">
    <location>
        <begin position="295"/>
        <end position="379"/>
    </location>
</feature>
<feature type="transmembrane region" description="Helical" evidence="11">
    <location>
        <begin position="487"/>
        <end position="509"/>
    </location>
</feature>
<dbReference type="GO" id="GO:0015116">
    <property type="term" value="F:sulfate transmembrane transporter activity"/>
    <property type="evidence" value="ECO:0007669"/>
    <property type="project" value="UniProtKB-ARBA"/>
</dbReference>
<evidence type="ECO:0000313" key="14">
    <source>
        <dbReference type="Proteomes" id="UP000002009"/>
    </source>
</evidence>
<dbReference type="EMBL" id="CP001323">
    <property type="protein sequence ID" value="ACO60727.1"/>
    <property type="molecule type" value="Genomic_DNA"/>
</dbReference>
<evidence type="ECO:0000256" key="7">
    <source>
        <dbReference type="ARBA" id="ARBA00022989"/>
    </source>
</evidence>
<dbReference type="InterPro" id="IPR051679">
    <property type="entry name" value="DASS-Related_Transporters"/>
</dbReference>
<evidence type="ECO:0000259" key="12">
    <source>
        <dbReference type="PROSITE" id="PS51202"/>
    </source>
</evidence>
<reference evidence="13 14" key="1">
    <citation type="journal article" date="2009" name="Science">
        <title>Green evolution and dynamic adaptations revealed by genomes of the marine picoeukaryotes Micromonas.</title>
        <authorList>
            <person name="Worden A.Z."/>
            <person name="Lee J.H."/>
            <person name="Mock T."/>
            <person name="Rouze P."/>
            <person name="Simmons M.P."/>
            <person name="Aerts A.L."/>
            <person name="Allen A.E."/>
            <person name="Cuvelier M.L."/>
            <person name="Derelle E."/>
            <person name="Everett M.V."/>
            <person name="Foulon E."/>
            <person name="Grimwood J."/>
            <person name="Gundlach H."/>
            <person name="Henrissat B."/>
            <person name="Napoli C."/>
            <person name="McDonald S.M."/>
            <person name="Parker M.S."/>
            <person name="Rombauts S."/>
            <person name="Salamov A."/>
            <person name="Von Dassow P."/>
            <person name="Badger J.H."/>
            <person name="Coutinho P.M."/>
            <person name="Demir E."/>
            <person name="Dubchak I."/>
            <person name="Gentemann C."/>
            <person name="Eikrem W."/>
            <person name="Gready J.E."/>
            <person name="John U."/>
            <person name="Lanier W."/>
            <person name="Lindquist E.A."/>
            <person name="Lucas S."/>
            <person name="Mayer K.F."/>
            <person name="Moreau H."/>
            <person name="Not F."/>
            <person name="Otillar R."/>
            <person name="Panaud O."/>
            <person name="Pangilinan J."/>
            <person name="Paulsen I."/>
            <person name="Piegu B."/>
            <person name="Poliakov A."/>
            <person name="Robbens S."/>
            <person name="Schmutz J."/>
            <person name="Toulza E."/>
            <person name="Wyss T."/>
            <person name="Zelensky A."/>
            <person name="Zhou K."/>
            <person name="Armbrust E.V."/>
            <person name="Bhattacharya D."/>
            <person name="Goodenough U.W."/>
            <person name="Van de Peer Y."/>
            <person name="Grigoriev I.V."/>
        </authorList>
    </citation>
    <scope>NUCLEOTIDE SEQUENCE [LARGE SCALE GENOMIC DNA]</scope>
    <source>
        <strain evidence="14">RCC299 / NOUM17</strain>
    </source>
</reference>
<organism evidence="13 14">
    <name type="scientific">Micromonas commoda (strain RCC299 / NOUM17 / CCMP2709)</name>
    <name type="common">Picoplanktonic green alga</name>
    <dbReference type="NCBI Taxonomy" id="296587"/>
    <lineage>
        <taxon>Eukaryota</taxon>
        <taxon>Viridiplantae</taxon>
        <taxon>Chlorophyta</taxon>
        <taxon>Mamiellophyceae</taxon>
        <taxon>Mamiellales</taxon>
        <taxon>Mamiellaceae</taxon>
        <taxon>Micromonas</taxon>
    </lineage>
</organism>
<dbReference type="Gene3D" id="3.30.70.1450">
    <property type="entry name" value="Regulator of K+ conductance, C-terminal domain"/>
    <property type="match status" value="2"/>
</dbReference>
<sequence>MFCCFVALMKNVAGPDVLMLGSLAMMLAANIMDIPDGLKGFSNKGLLTVACLFVVAAGISNTGALDYYMSKLLGTPKTVASAQVRLMVPVAFVSAFLNNTPVVAIMIPILQKWSKKCGISPSQLFIPLSFASILGGTCTLIGTSTNLVVEGMMRERYPDARPIGMFDLSMYGVPVALSGFAYILIFSPFLLPGGKRTGGDAGGGDIRAMTDFTCPMRVIPGGAADGKTLVLAGLRGLPGLFLTAIHQTGAESEAMTAPGPDYVLSGGDVLWFAGDAAGIQSLRRIPGILAENKQVDKLKLHKTARRLIQAVVAVQSPLIGNTVRDARFRTQFDAVIIAVQRSGGRIQAKIGDIVLQAGDVLLLDTGSSFLKLYKSDPAFALVSEIENSAPPQFEKLLPACGTAVVMIITFVVGALDLFVAALLASGVMLATGCLTQNAARKSVKWEVITTIAAAFGISAAMEQSGVAGEIAKTLVEGASGTGSGTPGVLIAVYIATFFLCNVVGNNAAAALMYPIAAGAAEGQGVDRDQMSFLLMLAASASFMSPFGYQTNLMVYGPGGYVFNDFLRFGLPMQIWQMVVSVGVVLLKDLWWVGWIAAFGAVGIILVVRQISANIGRVRECIEAPESPKQGKGLAGMV</sequence>
<dbReference type="GO" id="GO:0015293">
    <property type="term" value="F:symporter activity"/>
    <property type="evidence" value="ECO:0007669"/>
    <property type="project" value="UniProtKB-KW"/>
</dbReference>
<evidence type="ECO:0000256" key="4">
    <source>
        <dbReference type="ARBA" id="ARBA00022692"/>
    </source>
</evidence>
<evidence type="ECO:0000313" key="13">
    <source>
        <dbReference type="EMBL" id="ACO60727.1"/>
    </source>
</evidence>
<evidence type="ECO:0000256" key="9">
    <source>
        <dbReference type="ARBA" id="ARBA00023136"/>
    </source>
</evidence>
<dbReference type="Pfam" id="PF02080">
    <property type="entry name" value="TrkA_C"/>
    <property type="match status" value="2"/>
</dbReference>
<feature type="transmembrane region" description="Helical" evidence="11">
    <location>
        <begin position="17"/>
        <end position="34"/>
    </location>
</feature>
<dbReference type="GO" id="GO:0006813">
    <property type="term" value="P:potassium ion transport"/>
    <property type="evidence" value="ECO:0007669"/>
    <property type="project" value="InterPro"/>
</dbReference>
<dbReference type="eggNOG" id="ENOG502QPZM">
    <property type="taxonomic scope" value="Eukaryota"/>
</dbReference>
<dbReference type="OMA" id="SVGMAEF"/>
<feature type="transmembrane region" description="Helical" evidence="11">
    <location>
        <begin position="168"/>
        <end position="191"/>
    </location>
</feature>
<keyword evidence="5" id="KW-0677">Repeat</keyword>
<dbReference type="GO" id="GO:0005886">
    <property type="term" value="C:plasma membrane"/>
    <property type="evidence" value="ECO:0007669"/>
    <property type="project" value="UniProtKB-SubCell"/>
</dbReference>
<evidence type="ECO:0000256" key="3">
    <source>
        <dbReference type="ARBA" id="ARBA00022475"/>
    </source>
</evidence>
<name>C1DZY5_MICCC</name>
<evidence type="ECO:0000256" key="2">
    <source>
        <dbReference type="ARBA" id="ARBA00022448"/>
    </source>
</evidence>
<keyword evidence="2" id="KW-0813">Transport</keyword>
<evidence type="ECO:0000256" key="6">
    <source>
        <dbReference type="ARBA" id="ARBA00022847"/>
    </source>
</evidence>
<evidence type="ECO:0000256" key="1">
    <source>
        <dbReference type="ARBA" id="ARBA00004651"/>
    </source>
</evidence>
<feature type="transmembrane region" description="Helical" evidence="11">
    <location>
        <begin position="122"/>
        <end position="148"/>
    </location>
</feature>
<dbReference type="InterPro" id="IPR036721">
    <property type="entry name" value="RCK_C_sf"/>
</dbReference>
<keyword evidence="6" id="KW-0769">Symport</keyword>
<feature type="transmembrane region" description="Helical" evidence="11">
    <location>
        <begin position="46"/>
        <end position="68"/>
    </location>
</feature>
<feature type="transmembrane region" description="Helical" evidence="11">
    <location>
        <begin position="88"/>
        <end position="110"/>
    </location>
</feature>
<dbReference type="RefSeq" id="XP_002499469.1">
    <property type="nucleotide sequence ID" value="XM_002499423.1"/>
</dbReference>
<dbReference type="Proteomes" id="UP000002009">
    <property type="component" value="Chromosome 2"/>
</dbReference>
<dbReference type="AlphaFoldDB" id="C1DZY5"/>
<keyword evidence="8" id="KW-0764">Sulfate transport</keyword>
<dbReference type="FunCoup" id="C1DZY5">
    <property type="interactions" value="196"/>
</dbReference>
<keyword evidence="7 11" id="KW-1133">Transmembrane helix</keyword>
<comment type="subcellular location">
    <subcellularLocation>
        <location evidence="1">Cell membrane</location>
        <topology evidence="1">Multi-pass membrane protein</topology>
    </subcellularLocation>
</comment>
<evidence type="ECO:0000256" key="5">
    <source>
        <dbReference type="ARBA" id="ARBA00022737"/>
    </source>
</evidence>
<dbReference type="InterPro" id="IPR004680">
    <property type="entry name" value="Cit_transptr-like_dom"/>
</dbReference>
<dbReference type="FunFam" id="3.30.70.1450:FF:000009">
    <property type="entry name" value="SLC13 family permease"/>
    <property type="match status" value="1"/>
</dbReference>
<dbReference type="STRING" id="296587.C1DZY5"/>
<keyword evidence="9 11" id="KW-0472">Membrane</keyword>
<dbReference type="GO" id="GO:0008324">
    <property type="term" value="F:monoatomic cation transmembrane transporter activity"/>
    <property type="evidence" value="ECO:0007669"/>
    <property type="project" value="InterPro"/>
</dbReference>
<dbReference type="PANTHER" id="PTHR43652">
    <property type="entry name" value="BASIC AMINO ACID ANTIPORTER YFCC-RELATED"/>
    <property type="match status" value="1"/>
</dbReference>
<proteinExistence type="inferred from homology"/>
<dbReference type="OrthoDB" id="442352at2759"/>